<comment type="function">
    <text evidence="1">Accessory subunit of the mitochondrial membrane respiratory chain NADH dehydrogenase (Complex I), that is believed not to be involved in catalysis. Complex I functions in the transfer of electrons from NADH to the respiratory chain. The immediate electron acceptor for the enzyme is believed to be ubiquinone.</text>
</comment>
<sequence length="107" mass="12446">MALFDGIFKTPLTDLQFAMLPAYYMKQRNPLCAKLQMKYVDCVEAYGMKESLNKCGDLYFDFIECSQSSYQAKRVAAIRARRKELYNAGKLDKLYEENPPIDAYLFL</sequence>
<evidence type="ECO:0000256" key="2">
    <source>
        <dbReference type="ARBA" id="ARBA00004569"/>
    </source>
</evidence>
<keyword evidence="5" id="KW-0813">Transport</keyword>
<comment type="caution">
    <text evidence="13">The sequence shown here is derived from an EMBL/GenBank/DDBJ whole genome shotgun (WGS) entry which is preliminary data.</text>
</comment>
<evidence type="ECO:0000256" key="7">
    <source>
        <dbReference type="ARBA" id="ARBA00022792"/>
    </source>
</evidence>
<protein>
    <recommendedName>
        <fullName evidence="15">Complex I-15 kDa</fullName>
    </recommendedName>
</protein>
<dbReference type="PANTHER" id="PTHR21268:SF2">
    <property type="entry name" value="NADH DEHYDROGENASE [UBIQUINONE] IRON-SULFUR PROTEIN 5"/>
    <property type="match status" value="1"/>
</dbReference>
<evidence type="ECO:0000256" key="11">
    <source>
        <dbReference type="ARBA" id="ARBA00023157"/>
    </source>
</evidence>
<evidence type="ECO:0000256" key="1">
    <source>
        <dbReference type="ARBA" id="ARBA00003195"/>
    </source>
</evidence>
<feature type="disulfide bond" evidence="12">
    <location>
        <begin position="32"/>
        <end position="65"/>
    </location>
</feature>
<dbReference type="Pfam" id="PF10200">
    <property type="entry name" value="Ndufs5"/>
    <property type="match status" value="1"/>
</dbReference>
<evidence type="ECO:0008006" key="15">
    <source>
        <dbReference type="Google" id="ProtNLM"/>
    </source>
</evidence>
<name>A0AAN8S609_POLSC</name>
<keyword evidence="7" id="KW-0999">Mitochondrion inner membrane</keyword>
<gene>
    <name evidence="13" type="ORF">RUM43_014612</name>
</gene>
<dbReference type="AlphaFoldDB" id="A0AAN8S609"/>
<evidence type="ECO:0000256" key="4">
    <source>
        <dbReference type="ARBA" id="ARBA00007372"/>
    </source>
</evidence>
<dbReference type="Proteomes" id="UP001372834">
    <property type="component" value="Unassembled WGS sequence"/>
</dbReference>
<comment type="similarity">
    <text evidence="4">Belongs to the complex I NDUFS5 subunit family.</text>
</comment>
<evidence type="ECO:0000256" key="9">
    <source>
        <dbReference type="ARBA" id="ARBA00023128"/>
    </source>
</evidence>
<comment type="subcellular location">
    <subcellularLocation>
        <location evidence="3">Mitochondrion inner membrane</location>
        <topology evidence="3">Peripheral membrane protein</topology>
    </subcellularLocation>
    <subcellularLocation>
        <location evidence="2">Mitochondrion intermembrane space</location>
    </subcellularLocation>
</comment>
<accession>A0AAN8S609</accession>
<evidence type="ECO:0000313" key="13">
    <source>
        <dbReference type="EMBL" id="KAK6630627.1"/>
    </source>
</evidence>
<dbReference type="GO" id="GO:0005743">
    <property type="term" value="C:mitochondrial inner membrane"/>
    <property type="evidence" value="ECO:0007669"/>
    <property type="project" value="UniProtKB-SubCell"/>
</dbReference>
<evidence type="ECO:0000256" key="12">
    <source>
        <dbReference type="PIRSR" id="PIRSR619342-50"/>
    </source>
</evidence>
<keyword evidence="10" id="KW-0472">Membrane</keyword>
<organism evidence="13 14">
    <name type="scientific">Polyplax serrata</name>
    <name type="common">Common mouse louse</name>
    <dbReference type="NCBI Taxonomy" id="468196"/>
    <lineage>
        <taxon>Eukaryota</taxon>
        <taxon>Metazoa</taxon>
        <taxon>Ecdysozoa</taxon>
        <taxon>Arthropoda</taxon>
        <taxon>Hexapoda</taxon>
        <taxon>Insecta</taxon>
        <taxon>Pterygota</taxon>
        <taxon>Neoptera</taxon>
        <taxon>Paraneoptera</taxon>
        <taxon>Psocodea</taxon>
        <taxon>Troctomorpha</taxon>
        <taxon>Phthiraptera</taxon>
        <taxon>Anoplura</taxon>
        <taxon>Polyplacidae</taxon>
        <taxon>Polyplax</taxon>
    </lineage>
</organism>
<dbReference type="PANTHER" id="PTHR21268">
    <property type="entry name" value="NADH DEHYDROGENASE [UBIQUINONE] IRON-SULFUR PROTEIN 5"/>
    <property type="match status" value="1"/>
</dbReference>
<evidence type="ECO:0000256" key="6">
    <source>
        <dbReference type="ARBA" id="ARBA00022660"/>
    </source>
</evidence>
<reference evidence="13 14" key="1">
    <citation type="submission" date="2023-10" db="EMBL/GenBank/DDBJ databases">
        <title>Genomes of two closely related lineages of the louse Polyplax serrata with different host specificities.</title>
        <authorList>
            <person name="Martinu J."/>
            <person name="Tarabai H."/>
            <person name="Stefka J."/>
            <person name="Hypsa V."/>
        </authorList>
    </citation>
    <scope>NUCLEOTIDE SEQUENCE [LARGE SCALE GENOMIC DNA]</scope>
    <source>
        <strain evidence="13">HR10_N</strain>
    </source>
</reference>
<keyword evidence="6" id="KW-0679">Respiratory chain</keyword>
<evidence type="ECO:0000256" key="10">
    <source>
        <dbReference type="ARBA" id="ARBA00023136"/>
    </source>
</evidence>
<dbReference type="GO" id="GO:0005758">
    <property type="term" value="C:mitochondrial intermembrane space"/>
    <property type="evidence" value="ECO:0007669"/>
    <property type="project" value="UniProtKB-SubCell"/>
</dbReference>
<evidence type="ECO:0000313" key="14">
    <source>
        <dbReference type="Proteomes" id="UP001372834"/>
    </source>
</evidence>
<dbReference type="EMBL" id="JAWJWE010000010">
    <property type="protein sequence ID" value="KAK6630627.1"/>
    <property type="molecule type" value="Genomic_DNA"/>
</dbReference>
<dbReference type="InterPro" id="IPR019342">
    <property type="entry name" value="NADH_UbQ_OxRdtase_FeS-su5"/>
</dbReference>
<feature type="disulfide bond" evidence="12">
    <location>
        <begin position="42"/>
        <end position="55"/>
    </location>
</feature>
<evidence type="ECO:0000256" key="8">
    <source>
        <dbReference type="ARBA" id="ARBA00022982"/>
    </source>
</evidence>
<evidence type="ECO:0000256" key="3">
    <source>
        <dbReference type="ARBA" id="ARBA00004637"/>
    </source>
</evidence>
<keyword evidence="9" id="KW-0496">Mitochondrion</keyword>
<keyword evidence="8" id="KW-0249">Electron transport</keyword>
<keyword evidence="11 12" id="KW-1015">Disulfide bond</keyword>
<evidence type="ECO:0000256" key="5">
    <source>
        <dbReference type="ARBA" id="ARBA00022448"/>
    </source>
</evidence>
<proteinExistence type="inferred from homology"/>